<keyword evidence="1" id="KW-0812">Transmembrane</keyword>
<dbReference type="RefSeq" id="WP_338731901.1">
    <property type="nucleotide sequence ID" value="NZ_CP136924.1"/>
</dbReference>
<organism evidence="2 3">
    <name type="scientific">Mangrovimonas cancribranchiae</name>
    <dbReference type="NCBI Taxonomy" id="3080055"/>
    <lineage>
        <taxon>Bacteria</taxon>
        <taxon>Pseudomonadati</taxon>
        <taxon>Bacteroidota</taxon>
        <taxon>Flavobacteriia</taxon>
        <taxon>Flavobacteriales</taxon>
        <taxon>Flavobacteriaceae</taxon>
        <taxon>Mangrovimonas</taxon>
    </lineage>
</organism>
<keyword evidence="1" id="KW-0472">Membrane</keyword>
<keyword evidence="1" id="KW-1133">Transmembrane helix</keyword>
<evidence type="ECO:0000256" key="1">
    <source>
        <dbReference type="SAM" id="Phobius"/>
    </source>
</evidence>
<dbReference type="AlphaFoldDB" id="A0AAU6NWS5"/>
<feature type="transmembrane region" description="Helical" evidence="1">
    <location>
        <begin position="182"/>
        <end position="201"/>
    </location>
</feature>
<gene>
    <name evidence="2" type="ORF">R3L16_09795</name>
</gene>
<feature type="transmembrane region" description="Helical" evidence="1">
    <location>
        <begin position="39"/>
        <end position="61"/>
    </location>
</feature>
<name>A0AAU6NWS5_9FLAO</name>
<protein>
    <recommendedName>
        <fullName evidence="4">Transmembrane protein</fullName>
    </recommendedName>
</protein>
<reference evidence="2 3" key="1">
    <citation type="submission" date="2023-10" db="EMBL/GenBank/DDBJ databases">
        <title>Culture-based analysis of two novel bacteria associated with mangrove crab gills.</title>
        <authorList>
            <person name="Yang X."/>
            <person name="Garuglieri E."/>
            <person name="Van Goethem M.W."/>
            <person name="Fusi M."/>
            <person name="Marasco R."/>
            <person name="Daffonchio D.G."/>
        </authorList>
    </citation>
    <scope>NUCLEOTIDE SEQUENCE [LARGE SCALE GENOMIC DNA]</scope>
    <source>
        <strain evidence="3">UG2_2</strain>
    </source>
</reference>
<keyword evidence="3" id="KW-1185">Reference proteome</keyword>
<sequence>MIHHILKSISFIFHPIIMPLLGVLFYFSKTRRFIPEEIIYAKLVSISILTVLLPILLFFLLKTLNKAESIYLKNVKERVIPLCLNCIIVLLIINRVLPISEIVELYYFFLGILISTITCLILAFFQFKASIHMMGLAGITMFFFALSLYFSININGTLALLAIITGAVATSRLHLKAHTFPELLVGLFIGFMPQLLLLNYWL</sequence>
<accession>A0AAU6NWS5</accession>
<evidence type="ECO:0000313" key="3">
    <source>
        <dbReference type="Proteomes" id="UP001368318"/>
    </source>
</evidence>
<dbReference type="Proteomes" id="UP001368318">
    <property type="component" value="Chromosome"/>
</dbReference>
<feature type="transmembrane region" description="Helical" evidence="1">
    <location>
        <begin position="9"/>
        <end position="27"/>
    </location>
</feature>
<evidence type="ECO:0008006" key="4">
    <source>
        <dbReference type="Google" id="ProtNLM"/>
    </source>
</evidence>
<proteinExistence type="predicted"/>
<dbReference type="EMBL" id="CP136924">
    <property type="protein sequence ID" value="WXA02043.1"/>
    <property type="molecule type" value="Genomic_DNA"/>
</dbReference>
<feature type="transmembrane region" description="Helical" evidence="1">
    <location>
        <begin position="105"/>
        <end position="125"/>
    </location>
</feature>
<evidence type="ECO:0000313" key="2">
    <source>
        <dbReference type="EMBL" id="WXA02043.1"/>
    </source>
</evidence>
<feature type="transmembrane region" description="Helical" evidence="1">
    <location>
        <begin position="82"/>
        <end position="99"/>
    </location>
</feature>